<evidence type="ECO:0000313" key="9">
    <source>
        <dbReference type="Proteomes" id="UP000000332"/>
    </source>
</evidence>
<evidence type="ECO:0000256" key="7">
    <source>
        <dbReference type="RuleBase" id="RU003331"/>
    </source>
</evidence>
<evidence type="ECO:0000256" key="1">
    <source>
        <dbReference type="ARBA" id="ARBA00022679"/>
    </source>
</evidence>
<dbReference type="NCBIfam" id="TIGR01351">
    <property type="entry name" value="adk"/>
    <property type="match status" value="1"/>
</dbReference>
<dbReference type="HAMAP" id="MF_00235">
    <property type="entry name" value="Adenylate_kinase_Adk"/>
    <property type="match status" value="1"/>
</dbReference>
<dbReference type="Pfam" id="PF00406">
    <property type="entry name" value="ADK"/>
    <property type="match status" value="1"/>
</dbReference>
<dbReference type="CDD" id="cd01428">
    <property type="entry name" value="ADK"/>
    <property type="match status" value="1"/>
</dbReference>
<dbReference type="PROSITE" id="PS00113">
    <property type="entry name" value="ADENYLATE_KINASE"/>
    <property type="match status" value="1"/>
</dbReference>
<name>D8IAF5_BRAP9</name>
<comment type="pathway">
    <text evidence="5">Purine metabolism; AMP biosynthesis via salvage pathway; AMP from ADP: step 1/1.</text>
</comment>
<comment type="similarity">
    <text evidence="5 6">Belongs to the adenylate kinase family.</text>
</comment>
<keyword evidence="4 5" id="KW-0418">Kinase</keyword>
<dbReference type="PANTHER" id="PTHR23359">
    <property type="entry name" value="NUCLEOTIDE KINASE"/>
    <property type="match status" value="1"/>
</dbReference>
<comment type="function">
    <text evidence="5">Catalyzes the reversible transfer of the terminal phosphate group between ATP and AMP. Plays an important role in cellular energy homeostasis and in adenine nucleotide metabolism.</text>
</comment>
<evidence type="ECO:0000256" key="3">
    <source>
        <dbReference type="ARBA" id="ARBA00022741"/>
    </source>
</evidence>
<dbReference type="NCBIfam" id="NF001381">
    <property type="entry name" value="PRK00279.1-3"/>
    <property type="match status" value="1"/>
</dbReference>
<dbReference type="SUPFAM" id="SSF52540">
    <property type="entry name" value="P-loop containing nucleoside triphosphate hydrolases"/>
    <property type="match status" value="1"/>
</dbReference>
<dbReference type="NCBIfam" id="NF011105">
    <property type="entry name" value="PRK14532.1"/>
    <property type="match status" value="1"/>
</dbReference>
<evidence type="ECO:0000256" key="5">
    <source>
        <dbReference type="HAMAP-Rule" id="MF_00235"/>
    </source>
</evidence>
<dbReference type="NCBIfam" id="NF011100">
    <property type="entry name" value="PRK14527.1"/>
    <property type="match status" value="1"/>
</dbReference>
<dbReference type="Proteomes" id="UP000000332">
    <property type="component" value="Chromosome"/>
</dbReference>
<dbReference type="KEGG" id="bpo:BP951000_2312"/>
<feature type="binding site" evidence="5">
    <location>
        <begin position="101"/>
        <end position="104"/>
    </location>
    <ligand>
        <name>AMP</name>
        <dbReference type="ChEBI" id="CHEBI:456215"/>
    </ligand>
</feature>
<evidence type="ECO:0000256" key="2">
    <source>
        <dbReference type="ARBA" id="ARBA00022727"/>
    </source>
</evidence>
<accession>D8IAF5</accession>
<feature type="binding site" evidence="5">
    <location>
        <position position="145"/>
    </location>
    <ligand>
        <name>AMP</name>
        <dbReference type="ChEBI" id="CHEBI:456215"/>
    </ligand>
</feature>
<sequence>MIILFIIIYNLGDKTMINIIFIGAPGSGKGTQSELIEKEYSISHISTGDMFRENIANGTELGKTAKGYMDKGELVPDSLVIDMLFDRLKKDDCKKGFMLDGYPRTMEQAKELDKLLEKLNYKIDAIINLSVAENIIIKRLLNRGRSDDNEETIKNRIKVFESQSKPVLEYYKDKVYIIDVESLENETPEDIYKKIKKGLDGIKK</sequence>
<dbReference type="NCBIfam" id="NF011101">
    <property type="entry name" value="PRK14528.1"/>
    <property type="match status" value="1"/>
</dbReference>
<keyword evidence="3 5" id="KW-0547">Nucleotide-binding</keyword>
<feature type="binding site" evidence="5">
    <location>
        <position position="47"/>
    </location>
    <ligand>
        <name>AMP</name>
        <dbReference type="ChEBI" id="CHEBI:456215"/>
    </ligand>
</feature>
<feature type="binding site" evidence="5">
    <location>
        <position position="52"/>
    </location>
    <ligand>
        <name>AMP</name>
        <dbReference type="ChEBI" id="CHEBI:456215"/>
    </ligand>
</feature>
<dbReference type="AlphaFoldDB" id="D8IAF5"/>
<keyword evidence="1 5" id="KW-0808">Transferase</keyword>
<dbReference type="InterPro" id="IPR033690">
    <property type="entry name" value="Adenylat_kinase_CS"/>
</dbReference>
<dbReference type="NCBIfam" id="NF011104">
    <property type="entry name" value="PRK14531.1"/>
    <property type="match status" value="1"/>
</dbReference>
<comment type="caution">
    <text evidence="5">Lacks conserved residue(s) required for the propagation of feature annotation.</text>
</comment>
<dbReference type="HOGENOM" id="CLU_032354_4_1_12"/>
<dbReference type="EC" id="2.7.4.3" evidence="5 7"/>
<dbReference type="EMBL" id="CP002025">
    <property type="protein sequence ID" value="ADK32285.1"/>
    <property type="molecule type" value="Genomic_DNA"/>
</dbReference>
<keyword evidence="5" id="KW-0963">Cytoplasm</keyword>
<feature type="binding site" evidence="5">
    <location>
        <begin position="73"/>
        <end position="75"/>
    </location>
    <ligand>
        <name>AMP</name>
        <dbReference type="ChEBI" id="CHEBI:456215"/>
    </ligand>
</feature>
<feature type="region of interest" description="NMP" evidence="5">
    <location>
        <begin position="46"/>
        <end position="75"/>
    </location>
</feature>
<feature type="binding site" evidence="5">
    <location>
        <position position="108"/>
    </location>
    <ligand>
        <name>AMP</name>
        <dbReference type="ChEBI" id="CHEBI:456215"/>
    </ligand>
</feature>
<keyword evidence="9" id="KW-1185">Reference proteome</keyword>
<keyword evidence="5 7" id="KW-0067">ATP-binding</keyword>
<dbReference type="GO" id="GO:0005524">
    <property type="term" value="F:ATP binding"/>
    <property type="evidence" value="ECO:0007669"/>
    <property type="project" value="UniProtKB-UniRule"/>
</dbReference>
<feature type="binding site" evidence="5">
    <location>
        <position position="143"/>
    </location>
    <ligand>
        <name>ATP</name>
        <dbReference type="ChEBI" id="CHEBI:30616"/>
    </ligand>
</feature>
<dbReference type="FunCoup" id="D8IAF5">
    <property type="interactions" value="391"/>
</dbReference>
<dbReference type="Gene3D" id="3.40.50.300">
    <property type="entry name" value="P-loop containing nucleotide triphosphate hydrolases"/>
    <property type="match status" value="1"/>
</dbReference>
<comment type="domain">
    <text evidence="5">Consists of three domains, a large central CORE domain and two small peripheral domains, NMPbind and LID, which undergo movements during catalysis. The LID domain closes over the site of phosphoryl transfer upon ATP binding. Assembling and dissambling the active center during each catalytic cycle provides an effective means to prevent ATP hydrolysis.</text>
</comment>
<evidence type="ECO:0000313" key="8">
    <source>
        <dbReference type="EMBL" id="ADK32285.1"/>
    </source>
</evidence>
<dbReference type="UniPathway" id="UPA00588">
    <property type="reaction ID" value="UER00649"/>
</dbReference>
<protein>
    <recommendedName>
        <fullName evidence="5 7">Adenylate kinase</fullName>
        <shortName evidence="5">AK</shortName>
        <ecNumber evidence="5 7">2.7.4.3</ecNumber>
    </recommendedName>
    <alternativeName>
        <fullName evidence="5">ATP-AMP transphosphorylase</fullName>
    </alternativeName>
    <alternativeName>
        <fullName evidence="5">ATP:AMP phosphotransferase</fullName>
    </alternativeName>
    <alternativeName>
        <fullName evidence="5">Adenylate monophosphate kinase</fullName>
    </alternativeName>
</protein>
<comment type="subcellular location">
    <subcellularLocation>
        <location evidence="5 7">Cytoplasm</location>
    </subcellularLocation>
</comment>
<evidence type="ECO:0000256" key="4">
    <source>
        <dbReference type="ARBA" id="ARBA00022777"/>
    </source>
</evidence>
<dbReference type="InterPro" id="IPR000850">
    <property type="entry name" value="Adenylat/UMP-CMP_kin"/>
</dbReference>
<dbReference type="eggNOG" id="COG0563">
    <property type="taxonomic scope" value="Bacteria"/>
</dbReference>
<dbReference type="GO" id="GO:0044209">
    <property type="term" value="P:AMP salvage"/>
    <property type="evidence" value="ECO:0007669"/>
    <property type="project" value="UniProtKB-UniRule"/>
</dbReference>
<dbReference type="STRING" id="759914.BP951000_2312"/>
<reference evidence="8 9" key="1">
    <citation type="journal article" date="2010" name="PLoS ONE">
        <title>The complete genome sequence of the pathogenic intestinal spirochete Brachyspira pilosicoli and comparison with other Brachyspira genomes.</title>
        <authorList>
            <person name="Wanchanthuek P."/>
            <person name="Bellgard M.I."/>
            <person name="La T."/>
            <person name="Ryan K."/>
            <person name="Moolhuijzen P."/>
            <person name="Chapman B."/>
            <person name="Black M."/>
            <person name="Schibeci D."/>
            <person name="Hunter A."/>
            <person name="Barrero R."/>
            <person name="Phillips N.D."/>
            <person name="Hampson D.J."/>
        </authorList>
    </citation>
    <scope>NUCLEOTIDE SEQUENCE [LARGE SCALE GENOMIC DNA]</scope>
    <source>
        <strain evidence="9">ATCC BAA-1826 / 95/1000</strain>
    </source>
</reference>
<proteinExistence type="inferred from homology"/>
<keyword evidence="2 5" id="KW-0545">Nucleotide biosynthesis</keyword>
<gene>
    <name evidence="5 8" type="primary">adk</name>
    <name evidence="8" type="ordered locus">BP951000_2312</name>
</gene>
<feature type="binding site" evidence="5">
    <location>
        <position position="184"/>
    </location>
    <ligand>
        <name>ATP</name>
        <dbReference type="ChEBI" id="CHEBI:30616"/>
    </ligand>
</feature>
<dbReference type="GO" id="GO:0005737">
    <property type="term" value="C:cytoplasm"/>
    <property type="evidence" value="ECO:0007669"/>
    <property type="project" value="UniProtKB-SubCell"/>
</dbReference>
<dbReference type="InParanoid" id="D8IAF5"/>
<comment type="catalytic activity">
    <reaction evidence="5 7">
        <text>AMP + ATP = 2 ADP</text>
        <dbReference type="Rhea" id="RHEA:12973"/>
        <dbReference type="ChEBI" id="CHEBI:30616"/>
        <dbReference type="ChEBI" id="CHEBI:456215"/>
        <dbReference type="ChEBI" id="CHEBI:456216"/>
        <dbReference type="EC" id="2.7.4.3"/>
    </reaction>
</comment>
<feature type="binding site" evidence="5">
    <location>
        <position position="156"/>
    </location>
    <ligand>
        <name>AMP</name>
        <dbReference type="ChEBI" id="CHEBI:456215"/>
    </ligand>
</feature>
<dbReference type="GO" id="GO:0004017">
    <property type="term" value="F:AMP kinase activity"/>
    <property type="evidence" value="ECO:0007669"/>
    <property type="project" value="UniProtKB-UniRule"/>
</dbReference>
<dbReference type="InterPro" id="IPR006259">
    <property type="entry name" value="Adenyl_kin_sub"/>
</dbReference>
<dbReference type="InterPro" id="IPR027417">
    <property type="entry name" value="P-loop_NTPase"/>
</dbReference>
<feature type="binding site" evidence="5">
    <location>
        <begin position="26"/>
        <end position="31"/>
    </location>
    <ligand>
        <name>ATP</name>
        <dbReference type="ChEBI" id="CHEBI:30616"/>
    </ligand>
</feature>
<organism evidence="8 9">
    <name type="scientific">Brachyspira pilosicoli (strain ATCC BAA-1826 / 95/1000)</name>
    <dbReference type="NCBI Taxonomy" id="759914"/>
    <lineage>
        <taxon>Bacteria</taxon>
        <taxon>Pseudomonadati</taxon>
        <taxon>Spirochaetota</taxon>
        <taxon>Spirochaetia</taxon>
        <taxon>Brachyspirales</taxon>
        <taxon>Brachyspiraceae</taxon>
        <taxon>Brachyspira</taxon>
    </lineage>
</organism>
<evidence type="ECO:0000256" key="6">
    <source>
        <dbReference type="RuleBase" id="RU003330"/>
    </source>
</evidence>
<comment type="subunit">
    <text evidence="5 7">Monomer.</text>
</comment>
<dbReference type="PRINTS" id="PR00094">
    <property type="entry name" value="ADENYLTKNASE"/>
</dbReference>